<protein>
    <submittedName>
        <fullName evidence="6">Efflux RND transporter periplasmic adaptor subunit</fullName>
    </submittedName>
</protein>
<feature type="domain" description="Multidrug resistance protein MdtA-like alpha-helical hairpin" evidence="4">
    <location>
        <begin position="121"/>
        <end position="177"/>
    </location>
</feature>
<evidence type="ECO:0000259" key="4">
    <source>
        <dbReference type="Pfam" id="PF25876"/>
    </source>
</evidence>
<sequence>MDEALAATPPKGLKTAGIVALVAAAGVVATGTVLRFHETREAQTWSDARSVPTVHLVAITSSAASDTLALPGTMQAWNMAKLYARVGGYVSGWYKDIGAPVAAGMPLGRIDTPELDQQIIAARAALVSAQAHAGLARSTAARWNDLLTDNSVSKQEADEKNGDLAVRNAAVLSARADLGRLLALKTFATVRAPFAGTVTLRSADIGDLVGPGATAQQPMFVVADTRRIRIYVNVPQSYSATMTPGLPATLSVPDYPGRSFTAHVVGNSGAIAPQSGTFQVQLTADNPDGALRPGGFAQVSFNVRGQTRTVQIPSTTLLFRAQGTQVATVDAAHHIHLQRVTLGRDLGPTVEALSGLSPTQKIVDNPPDSLTDGQLVRVDGGARG</sequence>
<keyword evidence="3" id="KW-1133">Transmembrane helix</keyword>
<dbReference type="InterPro" id="IPR006143">
    <property type="entry name" value="RND_pump_MFP"/>
</dbReference>
<keyword evidence="3" id="KW-0812">Transmembrane</keyword>
<evidence type="ECO:0000313" key="6">
    <source>
        <dbReference type="EMBL" id="MDX5984398.1"/>
    </source>
</evidence>
<proteinExistence type="inferred from homology"/>
<dbReference type="Proteomes" id="UP001279660">
    <property type="component" value="Unassembled WGS sequence"/>
</dbReference>
<organism evidence="6 7">
    <name type="scientific">Sphingomonas echinoides</name>
    <dbReference type="NCBI Taxonomy" id="59803"/>
    <lineage>
        <taxon>Bacteria</taxon>
        <taxon>Pseudomonadati</taxon>
        <taxon>Pseudomonadota</taxon>
        <taxon>Alphaproteobacteria</taxon>
        <taxon>Sphingomonadales</taxon>
        <taxon>Sphingomonadaceae</taxon>
        <taxon>Sphingomonas</taxon>
    </lineage>
</organism>
<dbReference type="RefSeq" id="WP_010403380.1">
    <property type="nucleotide sequence ID" value="NZ_JAWXXV010000001.1"/>
</dbReference>
<dbReference type="Pfam" id="PF25954">
    <property type="entry name" value="Beta-barrel_RND_2"/>
    <property type="match status" value="1"/>
</dbReference>
<feature type="region of interest" description="Disordered" evidence="2">
    <location>
        <begin position="358"/>
        <end position="384"/>
    </location>
</feature>
<name>A0ABU4PMQ3_9SPHN</name>
<keyword evidence="7" id="KW-1185">Reference proteome</keyword>
<dbReference type="InterPro" id="IPR058624">
    <property type="entry name" value="MdtA-like_HH"/>
</dbReference>
<accession>A0ABU4PMQ3</accession>
<comment type="similarity">
    <text evidence="1">Belongs to the membrane fusion protein (MFP) (TC 8.A.1) family.</text>
</comment>
<evidence type="ECO:0000259" key="5">
    <source>
        <dbReference type="Pfam" id="PF25954"/>
    </source>
</evidence>
<feature type="transmembrane region" description="Helical" evidence="3">
    <location>
        <begin position="15"/>
        <end position="36"/>
    </location>
</feature>
<dbReference type="Gene3D" id="2.40.420.20">
    <property type="match status" value="1"/>
</dbReference>
<evidence type="ECO:0000256" key="1">
    <source>
        <dbReference type="ARBA" id="ARBA00009477"/>
    </source>
</evidence>
<evidence type="ECO:0000256" key="2">
    <source>
        <dbReference type="SAM" id="MobiDB-lite"/>
    </source>
</evidence>
<dbReference type="EMBL" id="JAWXXV010000001">
    <property type="protein sequence ID" value="MDX5984398.1"/>
    <property type="molecule type" value="Genomic_DNA"/>
</dbReference>
<feature type="domain" description="CusB-like beta-barrel" evidence="5">
    <location>
        <begin position="231"/>
        <end position="302"/>
    </location>
</feature>
<dbReference type="InterPro" id="IPR058792">
    <property type="entry name" value="Beta-barrel_RND_2"/>
</dbReference>
<dbReference type="PANTHER" id="PTHR30469">
    <property type="entry name" value="MULTIDRUG RESISTANCE PROTEIN MDTA"/>
    <property type="match status" value="1"/>
</dbReference>
<comment type="caution">
    <text evidence="6">The sequence shown here is derived from an EMBL/GenBank/DDBJ whole genome shotgun (WGS) entry which is preliminary data.</text>
</comment>
<dbReference type="Gene3D" id="2.40.50.100">
    <property type="match status" value="1"/>
</dbReference>
<dbReference type="PANTHER" id="PTHR30469:SF37">
    <property type="entry name" value="RAGD PROTEIN"/>
    <property type="match status" value="1"/>
</dbReference>
<evidence type="ECO:0000313" key="7">
    <source>
        <dbReference type="Proteomes" id="UP001279660"/>
    </source>
</evidence>
<dbReference type="NCBIfam" id="TIGR01730">
    <property type="entry name" value="RND_mfp"/>
    <property type="match status" value="1"/>
</dbReference>
<dbReference type="Gene3D" id="1.10.287.470">
    <property type="entry name" value="Helix hairpin bin"/>
    <property type="match status" value="1"/>
</dbReference>
<dbReference type="Pfam" id="PF25876">
    <property type="entry name" value="HH_MFP_RND"/>
    <property type="match status" value="1"/>
</dbReference>
<reference evidence="6 7" key="1">
    <citation type="submission" date="2023-11" db="EMBL/GenBank/DDBJ databases">
        <title>MicrobeMod: A computational toolkit for identifying prokaryotic methylation and restriction-modification with nanopore sequencing.</title>
        <authorList>
            <person name="Crits-Christoph A."/>
            <person name="Kang S.C."/>
            <person name="Lee H."/>
            <person name="Ostrov N."/>
        </authorList>
    </citation>
    <scope>NUCLEOTIDE SEQUENCE [LARGE SCALE GENOMIC DNA]</scope>
    <source>
        <strain evidence="6 7">ATCC 14820</strain>
    </source>
</reference>
<dbReference type="SUPFAM" id="SSF111369">
    <property type="entry name" value="HlyD-like secretion proteins"/>
    <property type="match status" value="1"/>
</dbReference>
<evidence type="ECO:0000256" key="3">
    <source>
        <dbReference type="SAM" id="Phobius"/>
    </source>
</evidence>
<dbReference type="Gene3D" id="2.40.30.170">
    <property type="match status" value="1"/>
</dbReference>
<gene>
    <name evidence="6" type="ORF">SIL82_08995</name>
</gene>
<keyword evidence="3" id="KW-0472">Membrane</keyword>